<gene>
    <name evidence="2" type="ORF">C8035_v002191</name>
</gene>
<dbReference type="EMBL" id="QAPG01000008">
    <property type="protein sequence ID" value="TDZ39875.1"/>
    <property type="molecule type" value="Genomic_DNA"/>
</dbReference>
<protein>
    <submittedName>
        <fullName evidence="2">Uncharacterized protein</fullName>
    </submittedName>
</protein>
<feature type="region of interest" description="Disordered" evidence="1">
    <location>
        <begin position="1"/>
        <end position="51"/>
    </location>
</feature>
<reference evidence="2 3" key="1">
    <citation type="submission" date="2018-11" db="EMBL/GenBank/DDBJ databases">
        <title>Genome sequence and assembly of Colletotrichum spinosum.</title>
        <authorList>
            <person name="Gan P."/>
            <person name="Shirasu K."/>
        </authorList>
    </citation>
    <scope>NUCLEOTIDE SEQUENCE [LARGE SCALE GENOMIC DNA]</scope>
    <source>
        <strain evidence="2 3">CBS 515.97</strain>
    </source>
</reference>
<evidence type="ECO:0000256" key="1">
    <source>
        <dbReference type="SAM" id="MobiDB-lite"/>
    </source>
</evidence>
<proteinExistence type="predicted"/>
<comment type="caution">
    <text evidence="2">The sequence shown here is derived from an EMBL/GenBank/DDBJ whole genome shotgun (WGS) entry which is preliminary data.</text>
</comment>
<accession>A0A4R8QUK0</accession>
<name>A0A4R8QUK0_9PEZI</name>
<dbReference type="Proteomes" id="UP000295083">
    <property type="component" value="Unassembled WGS sequence"/>
</dbReference>
<sequence length="165" mass="18312">MFDAWAQFPDSVERRPGGVDEPSRLPGEEFRSLGRSEVKQGFAITTGPRSLGAHRRLASDAAREGCRGCSPPLPVGDEASRMAATAVRKAFVGPRRGYGRPGPRKDIQRRETWYGGRRPRQGLGRSWYLHPGVDETLRMDPEGVDRVETQRGCGVLRYGSRVHVP</sequence>
<evidence type="ECO:0000313" key="3">
    <source>
        <dbReference type="Proteomes" id="UP000295083"/>
    </source>
</evidence>
<evidence type="ECO:0000313" key="2">
    <source>
        <dbReference type="EMBL" id="TDZ39875.1"/>
    </source>
</evidence>
<dbReference type="AlphaFoldDB" id="A0A4R8QUK0"/>
<feature type="compositionally biased region" description="Basic and acidic residues" evidence="1">
    <location>
        <begin position="11"/>
        <end position="38"/>
    </location>
</feature>
<keyword evidence="3" id="KW-1185">Reference proteome</keyword>
<organism evidence="2 3">
    <name type="scientific">Colletotrichum spinosum</name>
    <dbReference type="NCBI Taxonomy" id="1347390"/>
    <lineage>
        <taxon>Eukaryota</taxon>
        <taxon>Fungi</taxon>
        <taxon>Dikarya</taxon>
        <taxon>Ascomycota</taxon>
        <taxon>Pezizomycotina</taxon>
        <taxon>Sordariomycetes</taxon>
        <taxon>Hypocreomycetidae</taxon>
        <taxon>Glomerellales</taxon>
        <taxon>Glomerellaceae</taxon>
        <taxon>Colletotrichum</taxon>
        <taxon>Colletotrichum orbiculare species complex</taxon>
    </lineage>
</organism>